<keyword evidence="6" id="KW-0812">Transmembrane</keyword>
<dbReference type="InterPro" id="IPR036396">
    <property type="entry name" value="Cyt_P450_sf"/>
</dbReference>
<proteinExistence type="inferred from homology"/>
<dbReference type="GO" id="GO:0016705">
    <property type="term" value="F:oxidoreductase activity, acting on paired donors, with incorporation or reduction of molecular oxygen"/>
    <property type="evidence" value="ECO:0007669"/>
    <property type="project" value="InterPro"/>
</dbReference>
<feature type="transmembrane region" description="Helical" evidence="6">
    <location>
        <begin position="6"/>
        <end position="29"/>
    </location>
</feature>
<evidence type="ECO:0000256" key="2">
    <source>
        <dbReference type="ARBA" id="ARBA00022723"/>
    </source>
</evidence>
<dbReference type="Proteomes" id="UP000799536">
    <property type="component" value="Unassembled WGS sequence"/>
</dbReference>
<evidence type="ECO:0000313" key="7">
    <source>
        <dbReference type="EMBL" id="KAF2204308.1"/>
    </source>
</evidence>
<protein>
    <submittedName>
        <fullName evidence="7">Cytochrome P450 monooxygenase</fullName>
    </submittedName>
</protein>
<reference evidence="7" key="1">
    <citation type="journal article" date="2020" name="Stud. Mycol.">
        <title>101 Dothideomycetes genomes: a test case for predicting lifestyles and emergence of pathogens.</title>
        <authorList>
            <person name="Haridas S."/>
            <person name="Albert R."/>
            <person name="Binder M."/>
            <person name="Bloem J."/>
            <person name="Labutti K."/>
            <person name="Salamov A."/>
            <person name="Andreopoulos B."/>
            <person name="Baker S."/>
            <person name="Barry K."/>
            <person name="Bills G."/>
            <person name="Bluhm B."/>
            <person name="Cannon C."/>
            <person name="Castanera R."/>
            <person name="Culley D."/>
            <person name="Daum C."/>
            <person name="Ezra D."/>
            <person name="Gonzalez J."/>
            <person name="Henrissat B."/>
            <person name="Kuo A."/>
            <person name="Liang C."/>
            <person name="Lipzen A."/>
            <person name="Lutzoni F."/>
            <person name="Magnuson J."/>
            <person name="Mondo S."/>
            <person name="Nolan M."/>
            <person name="Ohm R."/>
            <person name="Pangilinan J."/>
            <person name="Park H.-J."/>
            <person name="Ramirez L."/>
            <person name="Alfaro M."/>
            <person name="Sun H."/>
            <person name="Tritt A."/>
            <person name="Yoshinaga Y."/>
            <person name="Zwiers L.-H."/>
            <person name="Turgeon B."/>
            <person name="Goodwin S."/>
            <person name="Spatafora J."/>
            <person name="Crous P."/>
            <person name="Grigoriev I."/>
        </authorList>
    </citation>
    <scope>NUCLEOTIDE SEQUENCE</scope>
    <source>
        <strain evidence="7">ATCC 74209</strain>
    </source>
</reference>
<dbReference type="Gene3D" id="1.10.630.10">
    <property type="entry name" value="Cytochrome P450"/>
    <property type="match status" value="1"/>
</dbReference>
<dbReference type="Pfam" id="PF00067">
    <property type="entry name" value="p450"/>
    <property type="match status" value="1"/>
</dbReference>
<evidence type="ECO:0000313" key="8">
    <source>
        <dbReference type="Proteomes" id="UP000799536"/>
    </source>
</evidence>
<dbReference type="InterPro" id="IPR017972">
    <property type="entry name" value="Cyt_P450_CS"/>
</dbReference>
<keyword evidence="6" id="KW-0472">Membrane</keyword>
<dbReference type="InterPro" id="IPR001128">
    <property type="entry name" value="Cyt_P450"/>
</dbReference>
<dbReference type="PANTHER" id="PTHR24291">
    <property type="entry name" value="CYTOCHROME P450 FAMILY 4"/>
    <property type="match status" value="1"/>
</dbReference>
<keyword evidence="2 4" id="KW-0479">Metal-binding</keyword>
<evidence type="ECO:0000256" key="5">
    <source>
        <dbReference type="RuleBase" id="RU000461"/>
    </source>
</evidence>
<keyword evidence="3 4" id="KW-0408">Iron</keyword>
<keyword evidence="5" id="KW-0560">Oxidoreductase</keyword>
<comment type="caution">
    <text evidence="7">The sequence shown here is derived from an EMBL/GenBank/DDBJ whole genome shotgun (WGS) entry which is preliminary data.</text>
</comment>
<dbReference type="GO" id="GO:0005506">
    <property type="term" value="F:iron ion binding"/>
    <property type="evidence" value="ECO:0007669"/>
    <property type="project" value="InterPro"/>
</dbReference>
<dbReference type="AlphaFoldDB" id="A0A9P4MYJ0"/>
<keyword evidence="4 5" id="KW-0349">Heme</keyword>
<evidence type="ECO:0000256" key="4">
    <source>
        <dbReference type="PIRSR" id="PIRSR602401-1"/>
    </source>
</evidence>
<dbReference type="PRINTS" id="PR00463">
    <property type="entry name" value="EP450I"/>
</dbReference>
<name>A0A9P4MYJ0_9PLEO</name>
<dbReference type="SUPFAM" id="SSF48264">
    <property type="entry name" value="Cytochrome P450"/>
    <property type="match status" value="1"/>
</dbReference>
<dbReference type="CDD" id="cd20615">
    <property type="entry name" value="CYP_GliC-like"/>
    <property type="match status" value="1"/>
</dbReference>
<keyword evidence="6" id="KW-1133">Transmembrane helix</keyword>
<dbReference type="InterPro" id="IPR050196">
    <property type="entry name" value="Cytochrome_P450_Monoox"/>
</dbReference>
<dbReference type="GO" id="GO:0020037">
    <property type="term" value="F:heme binding"/>
    <property type="evidence" value="ECO:0007669"/>
    <property type="project" value="InterPro"/>
</dbReference>
<sequence length="513" mass="58823">MARILLGFHCLPNFAKCAILMVFFVLLIWKLKPSILNKILSRAMDSYLRWKYPIMHIQDNRPIPTCPYRFPNGQGDVAKFLEGIDNSGDWGKKYGSVYRIWSGFKPEIVLTRPEHIQVVFRDSDKHIKATSNNSGYLMGQILGQCVGLISGSEWRTARLSTETPFLRKTVVEYVSLVQKHVSNHFTELWNFSNLKGGLLDPVEDLKMLPFWVVSEILYGELDADMVQELKKLAPMREELFKYVIRGGLSRFGASRYLPSKANTLLSTFQTRWKSFNDTVYQRALSSGKSATIVGMYESVKQGKMTRSQMLQTLDETLYANLDVTTGGLSWNVVFLAAYPAYQEALLKEFESVNPESHSRYFLSSSTLLSACISESSRLKPLASFSVSQSAPTERIIDGYLIPAGTSFVVDSHALNIQNEFWGQDSESYRPERFLEKETWEMRYHFWRFGFGPRQCMGKYVTDLIFRVLLVHFVEGYDLGLVENGEEWKKNPEKWIMHPQMAVKCVKKPKGGRK</sequence>
<comment type="cofactor">
    <cofactor evidence="4">
        <name>heme</name>
        <dbReference type="ChEBI" id="CHEBI:30413"/>
    </cofactor>
</comment>
<dbReference type="InterPro" id="IPR002401">
    <property type="entry name" value="Cyt_P450_E_grp-I"/>
</dbReference>
<dbReference type="EMBL" id="ML993879">
    <property type="protein sequence ID" value="KAF2204308.1"/>
    <property type="molecule type" value="Genomic_DNA"/>
</dbReference>
<organism evidence="7 8">
    <name type="scientific">Delitschia confertaspora ATCC 74209</name>
    <dbReference type="NCBI Taxonomy" id="1513339"/>
    <lineage>
        <taxon>Eukaryota</taxon>
        <taxon>Fungi</taxon>
        <taxon>Dikarya</taxon>
        <taxon>Ascomycota</taxon>
        <taxon>Pezizomycotina</taxon>
        <taxon>Dothideomycetes</taxon>
        <taxon>Pleosporomycetidae</taxon>
        <taxon>Pleosporales</taxon>
        <taxon>Delitschiaceae</taxon>
        <taxon>Delitschia</taxon>
    </lineage>
</organism>
<dbReference type="OrthoDB" id="2789670at2759"/>
<evidence type="ECO:0000256" key="3">
    <source>
        <dbReference type="ARBA" id="ARBA00023004"/>
    </source>
</evidence>
<gene>
    <name evidence="7" type="ORF">GQ43DRAFT_494640</name>
</gene>
<evidence type="ECO:0000256" key="6">
    <source>
        <dbReference type="SAM" id="Phobius"/>
    </source>
</evidence>
<dbReference type="GO" id="GO:0004497">
    <property type="term" value="F:monooxygenase activity"/>
    <property type="evidence" value="ECO:0007669"/>
    <property type="project" value="UniProtKB-KW"/>
</dbReference>
<keyword evidence="8" id="KW-1185">Reference proteome</keyword>
<dbReference type="PANTHER" id="PTHR24291:SF167">
    <property type="entry name" value="CYTOCHROME P450 MONOOXYGENASE GLIC"/>
    <property type="match status" value="1"/>
</dbReference>
<accession>A0A9P4MYJ0</accession>
<comment type="similarity">
    <text evidence="1 5">Belongs to the cytochrome P450 family.</text>
</comment>
<feature type="binding site" description="axial binding residue" evidence="4">
    <location>
        <position position="455"/>
    </location>
    <ligand>
        <name>heme</name>
        <dbReference type="ChEBI" id="CHEBI:30413"/>
    </ligand>
    <ligandPart>
        <name>Fe</name>
        <dbReference type="ChEBI" id="CHEBI:18248"/>
    </ligandPart>
</feature>
<evidence type="ECO:0000256" key="1">
    <source>
        <dbReference type="ARBA" id="ARBA00010617"/>
    </source>
</evidence>
<keyword evidence="5 7" id="KW-0503">Monooxygenase</keyword>
<dbReference type="PROSITE" id="PS00086">
    <property type="entry name" value="CYTOCHROME_P450"/>
    <property type="match status" value="1"/>
</dbReference>